<sequence length="415" mass="42778">MGAIVAAPIQALGSCLGSCEGTFLAAVCCQLAGAGQLASFQGARAALVGLQAFSASLAVAAAATPAFWLPWFCDKLQVMGQGGLGICECAGSEACWADQLVYRVEAAGVMVFLFLLLMAASGCVQGAVFKNTVGKFMAMLFIPLALLAVPNTVLRAYGEVATASSAAFLVMQAVPLIDFGYSWSETWFRKAEDARRAAERRGDFQSFPWWKAGILAAAAALFIGSIAASVYMFIASPEVGARSVTTAAWGVAAALTVVGITCVDDGPLLTSCVVMAYAAWLTWEALATLPSGGGPRLPPWAAVTTCLASLLWFSRGTTRAALPAGQEPLIIAALPGPAPPPGSADAATFGVQGSKEFVVQCAMHAAAGIYITAALAPRASALAYGLRVAAVFLSLALYCWVLVAPHVFPNRTFGG</sequence>
<keyword evidence="8" id="KW-1185">Reference proteome</keyword>
<organism evidence="7 8">
    <name type="scientific">Prorocentrum cordatum</name>
    <dbReference type="NCBI Taxonomy" id="2364126"/>
    <lineage>
        <taxon>Eukaryota</taxon>
        <taxon>Sar</taxon>
        <taxon>Alveolata</taxon>
        <taxon>Dinophyceae</taxon>
        <taxon>Prorocentrales</taxon>
        <taxon>Prorocentraceae</taxon>
        <taxon>Prorocentrum</taxon>
    </lineage>
</organism>
<dbReference type="InterPro" id="IPR005016">
    <property type="entry name" value="TDE1/TMS"/>
</dbReference>
<proteinExistence type="inferred from homology"/>
<dbReference type="PANTHER" id="PTHR10383:SF9">
    <property type="entry name" value="SERINE INCORPORATOR, ISOFORM F"/>
    <property type="match status" value="1"/>
</dbReference>
<dbReference type="Proteomes" id="UP001189429">
    <property type="component" value="Unassembled WGS sequence"/>
</dbReference>
<name>A0ABN9UPS5_9DINO</name>
<dbReference type="PANTHER" id="PTHR10383">
    <property type="entry name" value="SERINE INCORPORATOR"/>
    <property type="match status" value="1"/>
</dbReference>
<feature type="transmembrane region" description="Helical" evidence="6">
    <location>
        <begin position="246"/>
        <end position="263"/>
    </location>
</feature>
<feature type="transmembrane region" description="Helical" evidence="6">
    <location>
        <begin position="45"/>
        <end position="69"/>
    </location>
</feature>
<dbReference type="Pfam" id="PF03348">
    <property type="entry name" value="Serinc"/>
    <property type="match status" value="1"/>
</dbReference>
<reference evidence="7" key="1">
    <citation type="submission" date="2023-10" db="EMBL/GenBank/DDBJ databases">
        <authorList>
            <person name="Chen Y."/>
            <person name="Shah S."/>
            <person name="Dougan E. K."/>
            <person name="Thang M."/>
            <person name="Chan C."/>
        </authorList>
    </citation>
    <scope>NUCLEOTIDE SEQUENCE [LARGE SCALE GENOMIC DNA]</scope>
</reference>
<evidence type="ECO:0000313" key="7">
    <source>
        <dbReference type="EMBL" id="CAK0861957.1"/>
    </source>
</evidence>
<evidence type="ECO:0000313" key="8">
    <source>
        <dbReference type="Proteomes" id="UP001189429"/>
    </source>
</evidence>
<keyword evidence="4 6" id="KW-1133">Transmembrane helix</keyword>
<evidence type="ECO:0000256" key="2">
    <source>
        <dbReference type="ARBA" id="ARBA00006665"/>
    </source>
</evidence>
<protein>
    <recommendedName>
        <fullName evidence="9">Solute carrier family 40 protein</fullName>
    </recommendedName>
</protein>
<keyword evidence="5 6" id="KW-0472">Membrane</keyword>
<comment type="subcellular location">
    <subcellularLocation>
        <location evidence="1">Membrane</location>
        <topology evidence="1">Multi-pass membrane protein</topology>
    </subcellularLocation>
</comment>
<evidence type="ECO:0000256" key="3">
    <source>
        <dbReference type="ARBA" id="ARBA00022692"/>
    </source>
</evidence>
<feature type="transmembrane region" description="Helical" evidence="6">
    <location>
        <begin position="106"/>
        <end position="129"/>
    </location>
</feature>
<feature type="transmembrane region" description="Helical" evidence="6">
    <location>
        <begin position="388"/>
        <end position="408"/>
    </location>
</feature>
<comment type="similarity">
    <text evidence="2">Belongs to the TDE1 family.</text>
</comment>
<evidence type="ECO:0000256" key="5">
    <source>
        <dbReference type="ARBA" id="ARBA00023136"/>
    </source>
</evidence>
<dbReference type="EMBL" id="CAUYUJ010016111">
    <property type="protein sequence ID" value="CAK0861957.1"/>
    <property type="molecule type" value="Genomic_DNA"/>
</dbReference>
<evidence type="ECO:0008006" key="9">
    <source>
        <dbReference type="Google" id="ProtNLM"/>
    </source>
</evidence>
<accession>A0ABN9UPS5</accession>
<comment type="caution">
    <text evidence="7">The sequence shown here is derived from an EMBL/GenBank/DDBJ whole genome shotgun (WGS) entry which is preliminary data.</text>
</comment>
<feature type="transmembrane region" description="Helical" evidence="6">
    <location>
        <begin position="209"/>
        <end position="234"/>
    </location>
</feature>
<keyword evidence="3 6" id="KW-0812">Transmembrane</keyword>
<gene>
    <name evidence="7" type="ORF">PCOR1329_LOCUS50492</name>
</gene>
<evidence type="ECO:0000256" key="6">
    <source>
        <dbReference type="SAM" id="Phobius"/>
    </source>
</evidence>
<evidence type="ECO:0000256" key="1">
    <source>
        <dbReference type="ARBA" id="ARBA00004141"/>
    </source>
</evidence>
<feature type="transmembrane region" description="Helical" evidence="6">
    <location>
        <begin position="136"/>
        <end position="154"/>
    </location>
</feature>
<evidence type="ECO:0000256" key="4">
    <source>
        <dbReference type="ARBA" id="ARBA00022989"/>
    </source>
</evidence>